<comment type="subcellular location">
    <subcellularLocation>
        <location evidence="1">Cytoplasm</location>
    </subcellularLocation>
</comment>
<organism evidence="8 9">
    <name type="scientific">Blattamonas nauphoetae</name>
    <dbReference type="NCBI Taxonomy" id="2049346"/>
    <lineage>
        <taxon>Eukaryota</taxon>
        <taxon>Metamonada</taxon>
        <taxon>Preaxostyla</taxon>
        <taxon>Oxymonadida</taxon>
        <taxon>Blattamonas</taxon>
    </lineage>
</organism>
<protein>
    <recommendedName>
        <fullName evidence="7">Importin N-terminal domain-containing protein</fullName>
    </recommendedName>
</protein>
<dbReference type="EMBL" id="JARBJD010000182">
    <property type="protein sequence ID" value="KAK2948180.1"/>
    <property type="molecule type" value="Genomic_DNA"/>
</dbReference>
<dbReference type="Proteomes" id="UP001281761">
    <property type="component" value="Unassembled WGS sequence"/>
</dbReference>
<proteinExistence type="predicted"/>
<evidence type="ECO:0000256" key="1">
    <source>
        <dbReference type="ARBA" id="ARBA00004496"/>
    </source>
</evidence>
<reference evidence="8 9" key="1">
    <citation type="journal article" date="2022" name="bioRxiv">
        <title>Genomics of Preaxostyla Flagellates Illuminates Evolutionary Transitions and the Path Towards Mitochondrial Loss.</title>
        <authorList>
            <person name="Novak L.V.F."/>
            <person name="Treitli S.C."/>
            <person name="Pyrih J."/>
            <person name="Halakuc P."/>
            <person name="Pipaliya S.V."/>
            <person name="Vacek V."/>
            <person name="Brzon O."/>
            <person name="Soukal P."/>
            <person name="Eme L."/>
            <person name="Dacks J.B."/>
            <person name="Karnkowska A."/>
            <person name="Elias M."/>
            <person name="Hampl V."/>
        </authorList>
    </citation>
    <scope>NUCLEOTIDE SEQUENCE [LARGE SCALE GENOMIC DNA]</scope>
    <source>
        <strain evidence="8">NAU3</strain>
        <tissue evidence="8">Gut</tissue>
    </source>
</reference>
<evidence type="ECO:0000256" key="2">
    <source>
        <dbReference type="ARBA" id="ARBA00022448"/>
    </source>
</evidence>
<evidence type="ECO:0000259" key="7">
    <source>
        <dbReference type="PROSITE" id="PS50166"/>
    </source>
</evidence>
<feature type="compositionally biased region" description="Acidic residues" evidence="6">
    <location>
        <begin position="524"/>
        <end position="535"/>
    </location>
</feature>
<dbReference type="PROSITE" id="PS50166">
    <property type="entry name" value="IMPORTIN_B_NT"/>
    <property type="match status" value="1"/>
</dbReference>
<evidence type="ECO:0000313" key="9">
    <source>
        <dbReference type="Proteomes" id="UP001281761"/>
    </source>
</evidence>
<dbReference type="PANTHER" id="PTHR10527">
    <property type="entry name" value="IMPORTIN BETA"/>
    <property type="match status" value="1"/>
</dbReference>
<feature type="region of interest" description="Disordered" evidence="6">
    <location>
        <begin position="511"/>
        <end position="540"/>
    </location>
</feature>
<evidence type="ECO:0000256" key="5">
    <source>
        <dbReference type="ARBA" id="ARBA00022927"/>
    </source>
</evidence>
<dbReference type="SUPFAM" id="SSF48371">
    <property type="entry name" value="ARM repeat"/>
    <property type="match status" value="1"/>
</dbReference>
<keyword evidence="4" id="KW-0677">Repeat</keyword>
<dbReference type="InterPro" id="IPR011989">
    <property type="entry name" value="ARM-like"/>
</dbReference>
<dbReference type="InterPro" id="IPR001494">
    <property type="entry name" value="Importin-beta_N"/>
</dbReference>
<dbReference type="InterPro" id="IPR040122">
    <property type="entry name" value="Importin_beta"/>
</dbReference>
<dbReference type="InterPro" id="IPR016024">
    <property type="entry name" value="ARM-type_fold"/>
</dbReference>
<feature type="compositionally biased region" description="Basic and acidic residues" evidence="6">
    <location>
        <begin position="511"/>
        <end position="522"/>
    </location>
</feature>
<comment type="caution">
    <text evidence="8">The sequence shown here is derived from an EMBL/GenBank/DDBJ whole genome shotgun (WGS) entry which is preliminary data.</text>
</comment>
<name>A0ABQ9XAD3_9EUKA</name>
<sequence>MTYDASSFSPYLPPELIDVIELLSRTLQNDTATVKGATHALLSQSQTDPDFSLKLLHVALSHQIIPENIRRTASVYLKNMASDSDVTIHPEVRQRLLSESLQFLASPENDIRTAATTIISTYLPPENYSSILSCVELIHSAVEKNDKYAVDGSVRLFSTILTDNLPHMTDQDRNMIQDRSTDLLMKAANVSNTSETIVLILRNLSHFITFSKSINEQQSSNIFQFCTVFAQNEDPAIKSEAIDTFTAFIFVCDRIPLKKVVQNNFVPLLDFMISCLHTDNEEIIRSALAFFVHLDDLSDLDSNREIPQRFNILIPLLIKHLRFRTDDLHFYNIEMFDTGTSTQDDSAIPVLWASSGRDDDEEDEDNELDDIDDEFEQFRAVGMFTARKAASSCLDVMGEVYKMDIIPIVTETLNAIIALSQQPQEESKDNSADMGVSPSDLVETALLALGCLATPFSLAAVHFPDQLNNILLWVFTQTASTFPLVRLRATWVIGEFASWIVGPLGTQHDKTKLAQKNDRQNEALDNEDDDSDDDYNAPHAPTADLLEQTLQILGTLVKDPLTRIQQTAVYGLRMLIMRAPTALSGLAPQFFTIFADVFMTSPPTVQLVAARSVMVLIVNYPDLVQDASNFEESTPLAVMLLAIINNVQSCQEGREQYNTHLVSLLQDVIEMGGSNVPIPVVTSIVNAVLTFGQKRLDKLAQNQNVEGKMGSTMTNSLTMCLAVFEEIVSAFREQTTSILAPFVESQFIVRCATLATDDDCIGSLLSLVGTCARLNFSLLTNSLDTILTLLHQTHIWTTSKLKTTANAVWCFGEVLFYSKGQLNFPFPLETYLELVVMLFTRDNTTTVDDDFVKQKKKKDESLISYATSNEQGRLILLNASQTICHFFQVELDRTISFLTSFQFPLTEKHPHPYPAPIRYILVFLMGFKDIHFEEKEIAYLGLAKAAQLHPMAFAPFIKTFLQVAANWGKKPGDHVRSEMAQSLVSLRNLFSQANDWNRFYSTIPEKIRGKLSKLYNF</sequence>
<keyword evidence="5" id="KW-0653">Protein transport</keyword>
<keyword evidence="9" id="KW-1185">Reference proteome</keyword>
<keyword evidence="2" id="KW-0813">Transport</keyword>
<evidence type="ECO:0000256" key="6">
    <source>
        <dbReference type="SAM" id="MobiDB-lite"/>
    </source>
</evidence>
<feature type="domain" description="Importin N-terminal" evidence="7">
    <location>
        <begin position="38"/>
        <end position="106"/>
    </location>
</feature>
<accession>A0ABQ9XAD3</accession>
<keyword evidence="3" id="KW-0963">Cytoplasm</keyword>
<evidence type="ECO:0000256" key="4">
    <source>
        <dbReference type="ARBA" id="ARBA00022737"/>
    </source>
</evidence>
<evidence type="ECO:0000256" key="3">
    <source>
        <dbReference type="ARBA" id="ARBA00022490"/>
    </source>
</evidence>
<evidence type="ECO:0000313" key="8">
    <source>
        <dbReference type="EMBL" id="KAK2948180.1"/>
    </source>
</evidence>
<gene>
    <name evidence="8" type="ORF">BLNAU_16889</name>
</gene>
<dbReference type="Gene3D" id="1.25.10.10">
    <property type="entry name" value="Leucine-rich Repeat Variant"/>
    <property type="match status" value="1"/>
</dbReference>